<dbReference type="OrthoDB" id="8779559at2"/>
<dbReference type="AlphaFoldDB" id="A0A418KRS4"/>
<comment type="caution">
    <text evidence="1">The sequence shown here is derived from an EMBL/GenBank/DDBJ whole genome shotgun (WGS) entry which is preliminary data.</text>
</comment>
<keyword evidence="2" id="KW-1185">Reference proteome</keyword>
<evidence type="ECO:0000313" key="1">
    <source>
        <dbReference type="EMBL" id="RIQ26050.1"/>
    </source>
</evidence>
<organism evidence="1 2">
    <name type="scientific">Jiangella rhizosphaerae</name>
    <dbReference type="NCBI Taxonomy" id="2293569"/>
    <lineage>
        <taxon>Bacteria</taxon>
        <taxon>Bacillati</taxon>
        <taxon>Actinomycetota</taxon>
        <taxon>Actinomycetes</taxon>
        <taxon>Jiangellales</taxon>
        <taxon>Jiangellaceae</taxon>
        <taxon>Jiangella</taxon>
    </lineage>
</organism>
<reference evidence="1 2" key="1">
    <citation type="submission" date="2018-09" db="EMBL/GenBank/DDBJ databases">
        <title>Isolation, diversity and antifungal activity of actinobacteria from wheat.</title>
        <authorList>
            <person name="Han C."/>
        </authorList>
    </citation>
    <scope>NUCLEOTIDE SEQUENCE [LARGE SCALE GENOMIC DNA]</scope>
    <source>
        <strain evidence="1 2">NEAU-YY265</strain>
    </source>
</reference>
<protein>
    <submittedName>
        <fullName evidence="1">Uncharacterized protein</fullName>
    </submittedName>
</protein>
<dbReference type="EMBL" id="QUAL01000101">
    <property type="protein sequence ID" value="RIQ26050.1"/>
    <property type="molecule type" value="Genomic_DNA"/>
</dbReference>
<name>A0A418KRS4_9ACTN</name>
<dbReference type="Proteomes" id="UP000284057">
    <property type="component" value="Unassembled WGS sequence"/>
</dbReference>
<dbReference type="RefSeq" id="WP_119659943.1">
    <property type="nucleotide sequence ID" value="NZ_QUAL01000101.1"/>
</dbReference>
<proteinExistence type="predicted"/>
<gene>
    <name evidence="1" type="ORF">DY240_10990</name>
</gene>
<accession>A0A418KRS4</accession>
<sequence length="93" mass="10271">MLLDAVFGTWERDDHSDHVTFGCRIGPVPGRPGPAVQLVPAASSFDAAALFGRKLSREEAERHPRLDEFREVVKHVLSTNTVVAQHIATQPRT</sequence>
<evidence type="ECO:0000313" key="2">
    <source>
        <dbReference type="Proteomes" id="UP000284057"/>
    </source>
</evidence>